<feature type="transmembrane region" description="Helical" evidence="1">
    <location>
        <begin position="44"/>
        <end position="67"/>
    </location>
</feature>
<feature type="transmembrane region" description="Helical" evidence="1">
    <location>
        <begin position="6"/>
        <end position="24"/>
    </location>
</feature>
<reference evidence="2 3" key="2">
    <citation type="journal article" date="2014" name="Genome Announc.">
        <title>Complete Genome Sequence of the Subsurface, Mesophilic Sulfate-Reducing Bacterium Desulfovibrio aespoeensis Aspo-2.</title>
        <authorList>
            <person name="Pedersen K."/>
            <person name="Bengtsson A."/>
            <person name="Edlund J."/>
            <person name="Rabe L."/>
            <person name="Hazen T."/>
            <person name="Chakraborty R."/>
            <person name="Goodwin L."/>
            <person name="Shapiro N."/>
        </authorList>
    </citation>
    <scope>NUCLEOTIDE SEQUENCE [LARGE SCALE GENOMIC DNA]</scope>
    <source>
        <strain evidence="3">ATCC 700646 / DSM 10631 / Aspo-2</strain>
    </source>
</reference>
<proteinExistence type="predicted"/>
<name>E6VVS3_PSEA9</name>
<evidence type="ECO:0000313" key="2">
    <source>
        <dbReference type="EMBL" id="ADU61275.1"/>
    </source>
</evidence>
<gene>
    <name evidence="2" type="ordered locus">Daes_0248</name>
</gene>
<dbReference type="Pfam" id="PF13301">
    <property type="entry name" value="DUF4079"/>
    <property type="match status" value="1"/>
</dbReference>
<dbReference type="AlphaFoldDB" id="E6VVS3"/>
<keyword evidence="1" id="KW-0812">Transmembrane</keyword>
<evidence type="ECO:0000256" key="1">
    <source>
        <dbReference type="SAM" id="Phobius"/>
    </source>
</evidence>
<protein>
    <recommendedName>
        <fullName evidence="4">DUF4079 domain-containing protein</fullName>
    </recommendedName>
</protein>
<dbReference type="RefSeq" id="WP_013513212.1">
    <property type="nucleotide sequence ID" value="NC_014844.1"/>
</dbReference>
<feature type="transmembrane region" description="Helical" evidence="1">
    <location>
        <begin position="111"/>
        <end position="128"/>
    </location>
</feature>
<reference evidence="3" key="1">
    <citation type="submission" date="2010-12" db="EMBL/GenBank/DDBJ databases">
        <title>Complete sequence of Desulfovibrio aespoeensis Aspo-2.</title>
        <authorList>
            <consortium name="US DOE Joint Genome Institute"/>
            <person name="Lucas S."/>
            <person name="Copeland A."/>
            <person name="Lapidus A."/>
            <person name="Cheng J.-F."/>
            <person name="Goodwin L."/>
            <person name="Pitluck S."/>
            <person name="Chertkov O."/>
            <person name="Misra M."/>
            <person name="Detter J.C."/>
            <person name="Han C."/>
            <person name="Tapia R."/>
            <person name="Land M."/>
            <person name="Hauser L."/>
            <person name="Kyrpides N."/>
            <person name="Ivanova N."/>
            <person name="Ovchinnikova G."/>
            <person name="Pedersen K."/>
            <person name="Jagevall S."/>
            <person name="Hazen T."/>
            <person name="Woyke T."/>
        </authorList>
    </citation>
    <scope>NUCLEOTIDE SEQUENCE [LARGE SCALE GENOMIC DNA]</scope>
    <source>
        <strain evidence="3">ATCC 700646 / DSM 10631 / Aspo-2</strain>
    </source>
</reference>
<keyword evidence="3" id="KW-1185">Reference proteome</keyword>
<keyword evidence="1" id="KW-1133">Transmembrane helix</keyword>
<accession>E6VVS3</accession>
<dbReference type="InterPro" id="IPR025067">
    <property type="entry name" value="DUF4079"/>
</dbReference>
<dbReference type="EMBL" id="CP002431">
    <property type="protein sequence ID" value="ADU61275.1"/>
    <property type="molecule type" value="Genomic_DNA"/>
</dbReference>
<dbReference type="Proteomes" id="UP000002191">
    <property type="component" value="Chromosome"/>
</dbReference>
<feature type="transmembrane region" description="Helical" evidence="1">
    <location>
        <begin position="79"/>
        <end position="99"/>
    </location>
</feature>
<sequence length="140" mass="15850">MLWFHPILQCLATLIAVYAAWLGLQRLLSRHFGMSLKFQWKRHVSMGAAALTLWLLGLFGGIAMARIKWEANFITGEHSQVALLMLPLLLFGLGSGLYMDRFKGQRTLLPLLHGVGNLLLLALAFYQIRTGWQVIQDFIL</sequence>
<evidence type="ECO:0008006" key="4">
    <source>
        <dbReference type="Google" id="ProtNLM"/>
    </source>
</evidence>
<dbReference type="KEGG" id="das:Daes_0248"/>
<dbReference type="STRING" id="643562.Daes_0248"/>
<organism evidence="2 3">
    <name type="scientific">Pseudodesulfovibrio aespoeensis (strain ATCC 700646 / DSM 10631 / Aspo-2)</name>
    <name type="common">Desulfovibrio aespoeensis</name>
    <dbReference type="NCBI Taxonomy" id="643562"/>
    <lineage>
        <taxon>Bacteria</taxon>
        <taxon>Pseudomonadati</taxon>
        <taxon>Thermodesulfobacteriota</taxon>
        <taxon>Desulfovibrionia</taxon>
        <taxon>Desulfovibrionales</taxon>
        <taxon>Desulfovibrionaceae</taxon>
    </lineage>
</organism>
<evidence type="ECO:0000313" key="3">
    <source>
        <dbReference type="Proteomes" id="UP000002191"/>
    </source>
</evidence>
<keyword evidence="1" id="KW-0472">Membrane</keyword>
<dbReference type="OrthoDB" id="5471348at2"/>
<dbReference type="HOGENOM" id="CLU_149891_0_0_7"/>
<dbReference type="eggNOG" id="ENOG5033BX6">
    <property type="taxonomic scope" value="Bacteria"/>
</dbReference>